<organism evidence="2 3">
    <name type="scientific">Portunus trituberculatus</name>
    <name type="common">Swimming crab</name>
    <name type="synonym">Neptunus trituberculatus</name>
    <dbReference type="NCBI Taxonomy" id="210409"/>
    <lineage>
        <taxon>Eukaryota</taxon>
        <taxon>Metazoa</taxon>
        <taxon>Ecdysozoa</taxon>
        <taxon>Arthropoda</taxon>
        <taxon>Crustacea</taxon>
        <taxon>Multicrustacea</taxon>
        <taxon>Malacostraca</taxon>
        <taxon>Eumalacostraca</taxon>
        <taxon>Eucarida</taxon>
        <taxon>Decapoda</taxon>
        <taxon>Pleocyemata</taxon>
        <taxon>Brachyura</taxon>
        <taxon>Eubrachyura</taxon>
        <taxon>Portunoidea</taxon>
        <taxon>Portunidae</taxon>
        <taxon>Portuninae</taxon>
        <taxon>Portunus</taxon>
    </lineage>
</organism>
<dbReference type="AlphaFoldDB" id="A0A5B7H6U9"/>
<feature type="compositionally biased region" description="Basic and acidic residues" evidence="1">
    <location>
        <begin position="45"/>
        <end position="59"/>
    </location>
</feature>
<evidence type="ECO:0000313" key="2">
    <source>
        <dbReference type="EMBL" id="MPC65047.1"/>
    </source>
</evidence>
<comment type="caution">
    <text evidence="2">The sequence shown here is derived from an EMBL/GenBank/DDBJ whole genome shotgun (WGS) entry which is preliminary data.</text>
</comment>
<feature type="compositionally biased region" description="Polar residues" evidence="1">
    <location>
        <begin position="63"/>
        <end position="72"/>
    </location>
</feature>
<gene>
    <name evidence="2" type="ORF">E2C01_059170</name>
</gene>
<reference evidence="2 3" key="1">
    <citation type="submission" date="2019-05" db="EMBL/GenBank/DDBJ databases">
        <title>Another draft genome of Portunus trituberculatus and its Hox gene families provides insights of decapod evolution.</title>
        <authorList>
            <person name="Jeong J.-H."/>
            <person name="Song I."/>
            <person name="Kim S."/>
            <person name="Choi T."/>
            <person name="Kim D."/>
            <person name="Ryu S."/>
            <person name="Kim W."/>
        </authorList>
    </citation>
    <scope>NUCLEOTIDE SEQUENCE [LARGE SCALE GENOMIC DNA]</scope>
    <source>
        <tissue evidence="2">Muscle</tissue>
    </source>
</reference>
<protein>
    <submittedName>
        <fullName evidence="2">Uncharacterized protein</fullName>
    </submittedName>
</protein>
<evidence type="ECO:0000313" key="3">
    <source>
        <dbReference type="Proteomes" id="UP000324222"/>
    </source>
</evidence>
<feature type="region of interest" description="Disordered" evidence="1">
    <location>
        <begin position="29"/>
        <end position="110"/>
    </location>
</feature>
<proteinExistence type="predicted"/>
<keyword evidence="3" id="KW-1185">Reference proteome</keyword>
<feature type="compositionally biased region" description="Basic and acidic residues" evidence="1">
    <location>
        <begin position="96"/>
        <end position="110"/>
    </location>
</feature>
<accession>A0A5B7H6U9</accession>
<evidence type="ECO:0000256" key="1">
    <source>
        <dbReference type="SAM" id="MobiDB-lite"/>
    </source>
</evidence>
<dbReference type="EMBL" id="VSRR010022860">
    <property type="protein sequence ID" value="MPC65047.1"/>
    <property type="molecule type" value="Genomic_DNA"/>
</dbReference>
<dbReference type="Proteomes" id="UP000324222">
    <property type="component" value="Unassembled WGS sequence"/>
</dbReference>
<sequence>MESICETFFGPFSPLQYVICRSWRVLAGPGEASSRGKERKRKKGEHNTDRENEHYELVRASHCNDSVSQSTARHNEAVTSCRDADGWGETGQQGLKESEQEKGTRRKREE</sequence>
<name>A0A5B7H6U9_PORTR</name>